<feature type="region of interest" description="Disordered" evidence="1">
    <location>
        <begin position="1"/>
        <end position="104"/>
    </location>
</feature>
<sequence>MTEVITSVEPGTEDFGGGGGAGGEQDSIFPDVHERNPKLSKRLPSIVVEPTDAAEVESGELRWPPEDGSSADAQTERRSSDKHTAGEEETQAQPVPIQTVDSGPVVTSEPCIVRKYGETVKQQLSHLQLHSLFEEQMGDGHNGHVCER</sequence>
<dbReference type="AlphaFoldDB" id="A0A3B3INC9"/>
<feature type="compositionally biased region" description="Gly residues" evidence="1">
    <location>
        <begin position="14"/>
        <end position="23"/>
    </location>
</feature>
<dbReference type="InterPro" id="IPR042945">
    <property type="entry name" value="LBH_dom_prot"/>
</dbReference>
<reference evidence="3 4" key="1">
    <citation type="journal article" date="2007" name="Nature">
        <title>The medaka draft genome and insights into vertebrate genome evolution.</title>
        <authorList>
            <person name="Kasahara M."/>
            <person name="Naruse K."/>
            <person name="Sasaki S."/>
            <person name="Nakatani Y."/>
            <person name="Qu W."/>
            <person name="Ahsan B."/>
            <person name="Yamada T."/>
            <person name="Nagayasu Y."/>
            <person name="Doi K."/>
            <person name="Kasai Y."/>
            <person name="Jindo T."/>
            <person name="Kobayashi D."/>
            <person name="Shimada A."/>
            <person name="Toyoda A."/>
            <person name="Kuroki Y."/>
            <person name="Fujiyama A."/>
            <person name="Sasaki T."/>
            <person name="Shimizu A."/>
            <person name="Asakawa S."/>
            <person name="Shimizu N."/>
            <person name="Hashimoto S."/>
            <person name="Yang J."/>
            <person name="Lee Y."/>
            <person name="Matsushima K."/>
            <person name="Sugano S."/>
            <person name="Sakaizumi M."/>
            <person name="Narita T."/>
            <person name="Ohishi K."/>
            <person name="Haga S."/>
            <person name="Ohta F."/>
            <person name="Nomoto H."/>
            <person name="Nogata K."/>
            <person name="Morishita T."/>
            <person name="Endo T."/>
            <person name="Shin-I T."/>
            <person name="Takeda H."/>
            <person name="Morishita S."/>
            <person name="Kohara Y."/>
        </authorList>
    </citation>
    <scope>NUCLEOTIDE SEQUENCE [LARGE SCALE GENOMIC DNA]</scope>
    <source>
        <strain evidence="3 4">Hd-rR</strain>
    </source>
</reference>
<evidence type="ECO:0000259" key="2">
    <source>
        <dbReference type="Pfam" id="PF15317"/>
    </source>
</evidence>
<dbReference type="InParanoid" id="A0A3B3INC9"/>
<proteinExistence type="predicted"/>
<evidence type="ECO:0000313" key="4">
    <source>
        <dbReference type="Proteomes" id="UP000001038"/>
    </source>
</evidence>
<accession>A0A3B3INC9</accession>
<dbReference type="FunCoup" id="A0A3B3INC9">
    <property type="interactions" value="30"/>
</dbReference>
<dbReference type="GeneTree" id="ENSGT00940000168728"/>
<dbReference type="Ensembl" id="ENSORLT00000029122.1">
    <property type="protein sequence ID" value="ENSORLP00000045152.1"/>
    <property type="gene ID" value="ENSORLG00000024013.1"/>
</dbReference>
<dbReference type="PANTHER" id="PTHR14987:SF3">
    <property type="entry name" value="LBH DOMAIN-CONTAINING PROTEIN 2"/>
    <property type="match status" value="1"/>
</dbReference>
<dbReference type="Bgee" id="ENSORLG00000024013">
    <property type="expression patterns" value="Expressed in brain and 6 other cell types or tissues"/>
</dbReference>
<dbReference type="PANTHER" id="PTHR14987">
    <property type="entry name" value="PROTEIN LBH-RELATED"/>
    <property type="match status" value="1"/>
</dbReference>
<reference evidence="3" key="2">
    <citation type="submission" date="2025-08" db="UniProtKB">
        <authorList>
            <consortium name="Ensembl"/>
        </authorList>
    </citation>
    <scope>IDENTIFICATION</scope>
    <source>
        <strain evidence="3">Hd-rR</strain>
    </source>
</reference>
<keyword evidence="4" id="KW-1185">Reference proteome</keyword>
<reference evidence="3" key="3">
    <citation type="submission" date="2025-09" db="UniProtKB">
        <authorList>
            <consortium name="Ensembl"/>
        </authorList>
    </citation>
    <scope>IDENTIFICATION</scope>
    <source>
        <strain evidence="3">Hd-rR</strain>
    </source>
</reference>
<organism evidence="3 4">
    <name type="scientific">Oryzias latipes</name>
    <name type="common">Japanese rice fish</name>
    <name type="synonym">Japanese killifish</name>
    <dbReference type="NCBI Taxonomy" id="8090"/>
    <lineage>
        <taxon>Eukaryota</taxon>
        <taxon>Metazoa</taxon>
        <taxon>Chordata</taxon>
        <taxon>Craniata</taxon>
        <taxon>Vertebrata</taxon>
        <taxon>Euteleostomi</taxon>
        <taxon>Actinopterygii</taxon>
        <taxon>Neopterygii</taxon>
        <taxon>Teleostei</taxon>
        <taxon>Neoteleostei</taxon>
        <taxon>Acanthomorphata</taxon>
        <taxon>Ovalentaria</taxon>
        <taxon>Atherinomorphae</taxon>
        <taxon>Beloniformes</taxon>
        <taxon>Adrianichthyidae</taxon>
        <taxon>Oryziinae</taxon>
        <taxon>Oryzias</taxon>
    </lineage>
</organism>
<dbReference type="InterPro" id="IPR038990">
    <property type="entry name" value="LBH_dom"/>
</dbReference>
<protein>
    <recommendedName>
        <fullName evidence="2">LBH domain-containing protein</fullName>
    </recommendedName>
</protein>
<dbReference type="Proteomes" id="UP000001038">
    <property type="component" value="Chromosome 22"/>
</dbReference>
<evidence type="ECO:0000256" key="1">
    <source>
        <dbReference type="SAM" id="MobiDB-lite"/>
    </source>
</evidence>
<name>A0A3B3INC9_ORYLA</name>
<dbReference type="Pfam" id="PF15317">
    <property type="entry name" value="Lbh"/>
    <property type="match status" value="1"/>
</dbReference>
<feature type="domain" description="LBH" evidence="2">
    <location>
        <begin position="13"/>
        <end position="72"/>
    </location>
</feature>
<evidence type="ECO:0000313" key="3">
    <source>
        <dbReference type="Ensembl" id="ENSORLP00000045152.1"/>
    </source>
</evidence>
<feature type="compositionally biased region" description="Basic and acidic residues" evidence="1">
    <location>
        <begin position="74"/>
        <end position="86"/>
    </location>
</feature>